<keyword evidence="2" id="KW-1185">Reference proteome</keyword>
<gene>
    <name evidence="1" type="ORF">H8696_09545</name>
</gene>
<proteinExistence type="predicted"/>
<accession>A0A926D475</accession>
<organism evidence="1 2">
    <name type="scientific">Gehongia tenuis</name>
    <dbReference type="NCBI Taxonomy" id="2763655"/>
    <lineage>
        <taxon>Bacteria</taxon>
        <taxon>Bacillati</taxon>
        <taxon>Bacillota</taxon>
        <taxon>Clostridia</taxon>
        <taxon>Christensenellales</taxon>
        <taxon>Christensenellaceae</taxon>
        <taxon>Gehongia</taxon>
    </lineage>
</organism>
<dbReference type="Proteomes" id="UP000623172">
    <property type="component" value="Unassembled WGS sequence"/>
</dbReference>
<evidence type="ECO:0000313" key="1">
    <source>
        <dbReference type="EMBL" id="MBC8532090.1"/>
    </source>
</evidence>
<evidence type="ECO:0000313" key="2">
    <source>
        <dbReference type="Proteomes" id="UP000623172"/>
    </source>
</evidence>
<reference evidence="1" key="1">
    <citation type="submission" date="2020-08" db="EMBL/GenBank/DDBJ databases">
        <title>Genome public.</title>
        <authorList>
            <person name="Liu C."/>
            <person name="Sun Q."/>
        </authorList>
    </citation>
    <scope>NUCLEOTIDE SEQUENCE</scope>
    <source>
        <strain evidence="1">NSJ-53</strain>
    </source>
</reference>
<dbReference type="EMBL" id="JACRSR010000004">
    <property type="protein sequence ID" value="MBC8532090.1"/>
    <property type="molecule type" value="Genomic_DNA"/>
</dbReference>
<dbReference type="RefSeq" id="WP_249317164.1">
    <property type="nucleotide sequence ID" value="NZ_JACRSR010000004.1"/>
</dbReference>
<comment type="caution">
    <text evidence="1">The sequence shown here is derived from an EMBL/GenBank/DDBJ whole genome shotgun (WGS) entry which is preliminary data.</text>
</comment>
<dbReference type="AlphaFoldDB" id="A0A926D475"/>
<name>A0A926D475_9FIRM</name>
<protein>
    <submittedName>
        <fullName evidence="1">Uncharacterized protein</fullName>
    </submittedName>
</protein>
<sequence>MAYSTSYRAPQNTAKRRKLSPKALVLLLLVVALLAAAIFGFAVLTGTSPALNWVSVPAIGRADRIEPFKDGFVSFSQGNLVYWNARGSAVWTRPVTAAEIGLRTSADLIILYSNNFVTVLDANGQQTFQKQLDRYVVGADAMGERVAILTADTTAASLQVYNLNGDVVDEIQLDPSATFDFGIASQDKLWTLQTDLSGSALKTILTTYKPGESTTGIVTGDQLLYDAEFYQNQTFLVGSRNVLCYNDVGESQKSEFVYGWKLEDVWRGKKDIAFAFSDVAASEEEQTASGSINYVKVVKGKSDAVTYKAPKDTLAVCMGEEKVHFITPSAVETVYLANGERKNVALPDSIEAVRVLSGVPGVIVYKGESSYYLPLP</sequence>